<evidence type="ECO:0000313" key="3">
    <source>
        <dbReference type="Proteomes" id="UP000271678"/>
    </source>
</evidence>
<evidence type="ECO:0000259" key="1">
    <source>
        <dbReference type="Pfam" id="PF07978"/>
    </source>
</evidence>
<dbReference type="InterPro" id="IPR012577">
    <property type="entry name" value="NIPSNAP"/>
</dbReference>
<proteinExistence type="predicted"/>
<reference evidence="2 3" key="1">
    <citation type="submission" date="2018-11" db="EMBL/GenBank/DDBJ databases">
        <title>Draft genome of Simplicispira Flexivirga sp. BO-16.</title>
        <authorList>
            <person name="Im W.T."/>
        </authorList>
    </citation>
    <scope>NUCLEOTIDE SEQUENCE [LARGE SCALE GENOMIC DNA]</scope>
    <source>
        <strain evidence="2 3">BO-16</strain>
    </source>
</reference>
<dbReference type="Pfam" id="PF07978">
    <property type="entry name" value="NIPSNAP"/>
    <property type="match status" value="1"/>
</dbReference>
<protein>
    <submittedName>
        <fullName evidence="2">NIPSNAP family protein</fullName>
    </submittedName>
</protein>
<comment type="caution">
    <text evidence="2">The sequence shown here is derived from an EMBL/GenBank/DDBJ whole genome shotgun (WGS) entry which is preliminary data.</text>
</comment>
<sequence>MITCCIQYRIDPLQVAAFEEYATRWAPIIERCGGSLVGYYLPKEGATDFALALIDFESLASYEAYRARLAADPDARQNIADVSAAAAIRAESRSFLRRAN</sequence>
<feature type="domain" description="NIPSNAP" evidence="1">
    <location>
        <begin position="6"/>
        <end position="98"/>
    </location>
</feature>
<dbReference type="Proteomes" id="UP000271678">
    <property type="component" value="Unassembled WGS sequence"/>
</dbReference>
<keyword evidence="3" id="KW-1185">Reference proteome</keyword>
<dbReference type="OrthoDB" id="9798776at2"/>
<dbReference type="EMBL" id="RJJQ01000007">
    <property type="protein sequence ID" value="RNI22815.1"/>
    <property type="molecule type" value="Genomic_DNA"/>
</dbReference>
<dbReference type="RefSeq" id="WP_123271016.1">
    <property type="nucleotide sequence ID" value="NZ_RJJQ01000007.1"/>
</dbReference>
<gene>
    <name evidence="2" type="ORF">EFY87_08335</name>
</gene>
<dbReference type="SUPFAM" id="SSF54909">
    <property type="entry name" value="Dimeric alpha+beta barrel"/>
    <property type="match status" value="1"/>
</dbReference>
<dbReference type="InterPro" id="IPR011008">
    <property type="entry name" value="Dimeric_a/b-barrel"/>
</dbReference>
<dbReference type="AlphaFoldDB" id="A0A3M9MC97"/>
<evidence type="ECO:0000313" key="2">
    <source>
        <dbReference type="EMBL" id="RNI22815.1"/>
    </source>
</evidence>
<dbReference type="Gene3D" id="3.30.70.100">
    <property type="match status" value="1"/>
</dbReference>
<accession>A0A3M9MC97</accession>
<organism evidence="2 3">
    <name type="scientific">Flexivirga caeni</name>
    <dbReference type="NCBI Taxonomy" id="2294115"/>
    <lineage>
        <taxon>Bacteria</taxon>
        <taxon>Bacillati</taxon>
        <taxon>Actinomycetota</taxon>
        <taxon>Actinomycetes</taxon>
        <taxon>Micrococcales</taxon>
        <taxon>Dermacoccaceae</taxon>
        <taxon>Flexivirga</taxon>
    </lineage>
</organism>
<name>A0A3M9MC97_9MICO</name>